<dbReference type="PANTHER" id="PTHR30151:SF20">
    <property type="entry name" value="ABC TRANSPORTER PERMEASE PROTEIN HI_0355-RELATED"/>
    <property type="match status" value="1"/>
</dbReference>
<keyword evidence="10" id="KW-1185">Reference proteome</keyword>
<evidence type="ECO:0000313" key="9">
    <source>
        <dbReference type="EMBL" id="NDK89733.1"/>
    </source>
</evidence>
<proteinExistence type="inferred from homology"/>
<reference evidence="9 10" key="1">
    <citation type="submission" date="2020-01" db="EMBL/GenBank/DDBJ databases">
        <title>Investigation of new actinobacteria for the biodesulphurisation of diesel fuel.</title>
        <authorList>
            <person name="Athi Narayanan S.M."/>
        </authorList>
    </citation>
    <scope>NUCLEOTIDE SEQUENCE [LARGE SCALE GENOMIC DNA]</scope>
    <source>
        <strain evidence="9 10">213E</strain>
    </source>
</reference>
<dbReference type="GO" id="GO:0005886">
    <property type="term" value="C:plasma membrane"/>
    <property type="evidence" value="ECO:0007669"/>
    <property type="project" value="UniProtKB-SubCell"/>
</dbReference>
<dbReference type="SUPFAM" id="SSF161098">
    <property type="entry name" value="MetI-like"/>
    <property type="match status" value="2"/>
</dbReference>
<dbReference type="Gene3D" id="1.10.3720.10">
    <property type="entry name" value="MetI-like"/>
    <property type="match status" value="2"/>
</dbReference>
<evidence type="ECO:0000259" key="8">
    <source>
        <dbReference type="PROSITE" id="PS50928"/>
    </source>
</evidence>
<gene>
    <name evidence="9" type="ORF">GYA93_09105</name>
</gene>
<feature type="transmembrane region" description="Helical" evidence="7">
    <location>
        <begin position="180"/>
        <end position="207"/>
    </location>
</feature>
<feature type="domain" description="ABC transmembrane type-1" evidence="8">
    <location>
        <begin position="71"/>
        <end position="254"/>
    </location>
</feature>
<dbReference type="AlphaFoldDB" id="A0A7K3LNH1"/>
<dbReference type="Proteomes" id="UP000466307">
    <property type="component" value="Unassembled WGS sequence"/>
</dbReference>
<keyword evidence="3" id="KW-1003">Cell membrane</keyword>
<feature type="transmembrane region" description="Helical" evidence="7">
    <location>
        <begin position="494"/>
        <end position="515"/>
    </location>
</feature>
<feature type="transmembrane region" description="Helical" evidence="7">
    <location>
        <begin position="111"/>
        <end position="133"/>
    </location>
</feature>
<keyword evidence="2 7" id="KW-0813">Transport</keyword>
<feature type="transmembrane region" description="Helical" evidence="7">
    <location>
        <begin position="21"/>
        <end position="45"/>
    </location>
</feature>
<organism evidence="9 10">
    <name type="scientific">Gordonia desulfuricans</name>
    <dbReference type="NCBI Taxonomy" id="89051"/>
    <lineage>
        <taxon>Bacteria</taxon>
        <taxon>Bacillati</taxon>
        <taxon>Actinomycetota</taxon>
        <taxon>Actinomycetes</taxon>
        <taxon>Mycobacteriales</taxon>
        <taxon>Gordoniaceae</taxon>
        <taxon>Gordonia</taxon>
    </lineage>
</organism>
<evidence type="ECO:0000256" key="4">
    <source>
        <dbReference type="ARBA" id="ARBA00022692"/>
    </source>
</evidence>
<feature type="domain" description="ABC transmembrane type-1" evidence="8">
    <location>
        <begin position="332"/>
        <end position="512"/>
    </location>
</feature>
<feature type="transmembrane region" description="Helical" evidence="7">
    <location>
        <begin position="367"/>
        <end position="391"/>
    </location>
</feature>
<evidence type="ECO:0000256" key="2">
    <source>
        <dbReference type="ARBA" id="ARBA00022448"/>
    </source>
</evidence>
<dbReference type="EMBL" id="JAADZU010000023">
    <property type="protein sequence ID" value="NDK89733.1"/>
    <property type="molecule type" value="Genomic_DNA"/>
</dbReference>
<dbReference type="RefSeq" id="WP_059036695.1">
    <property type="nucleotide sequence ID" value="NZ_JAADZU010000023.1"/>
</dbReference>
<feature type="transmembrane region" description="Helical" evidence="7">
    <location>
        <begin position="139"/>
        <end position="159"/>
    </location>
</feature>
<evidence type="ECO:0000256" key="5">
    <source>
        <dbReference type="ARBA" id="ARBA00022989"/>
    </source>
</evidence>
<sequence length="530" mass="54298">MTVEIPVARIRIRPVPAVSASSIVSVLLPVAVGCLGWALACAVFGTATVPSPSMIVTQIRADGVAFYATNLQSTATSAGIGYAIGVVVAITLGIVAGRVRMLTRPLLNTAMLAYTVPVVALSVVLTTIFSGLIPRITVAAVYVLFTTTLATVTGLAAASRSSVEVAAVAGLGPISTFRKIYLPSAVPNVATGMALAVPAAVLGAVIAEMMGGTTGVGVALVTSQRAGLTTRTWAMALATAVAVGAVFALARSVSDRVSGRSPKITTPLRLPEPTIGRKCVSLGLSTGAILAVWYGVLAGPFVPEFIRRTPADIIEYFRTATDSTRTTLWEETVATLMHAGLGFVIGTVAALAVAVLFTVVGGTRSALLPLAVFGQATPFVVILPLVITVLGRGSATAAVAAALVGFFPMLITLDAALSRTPRSALDLMQANGFGDVSSVLRTRIPFAVPALISAARIAVPASLAGAVLAEYLALDNGLGHLMVEAGTAFDYDQLWAAVVVLTCCSLILGGMSRVVERMVCHRLGLSAAEF</sequence>
<dbReference type="PROSITE" id="PS50928">
    <property type="entry name" value="ABC_TM1"/>
    <property type="match status" value="2"/>
</dbReference>
<feature type="transmembrane region" description="Helical" evidence="7">
    <location>
        <begin position="275"/>
        <end position="296"/>
    </location>
</feature>
<dbReference type="PANTHER" id="PTHR30151">
    <property type="entry name" value="ALKANE SULFONATE ABC TRANSPORTER-RELATED, MEMBRANE SUBUNIT"/>
    <property type="match status" value="1"/>
</dbReference>
<feature type="transmembrane region" description="Helical" evidence="7">
    <location>
        <begin position="80"/>
        <end position="99"/>
    </location>
</feature>
<comment type="similarity">
    <text evidence="7">Belongs to the binding-protein-dependent transport system permease family.</text>
</comment>
<dbReference type="CDD" id="cd06261">
    <property type="entry name" value="TM_PBP2"/>
    <property type="match status" value="1"/>
</dbReference>
<evidence type="ECO:0000256" key="6">
    <source>
        <dbReference type="ARBA" id="ARBA00023136"/>
    </source>
</evidence>
<keyword evidence="4 7" id="KW-0812">Transmembrane</keyword>
<dbReference type="GO" id="GO:0055085">
    <property type="term" value="P:transmembrane transport"/>
    <property type="evidence" value="ECO:0007669"/>
    <property type="project" value="InterPro"/>
</dbReference>
<protein>
    <submittedName>
        <fullName evidence="9">ABC transporter permease subunit</fullName>
    </submittedName>
</protein>
<accession>A0A7K3LNH1</accession>
<feature type="transmembrane region" description="Helical" evidence="7">
    <location>
        <begin position="336"/>
        <end position="360"/>
    </location>
</feature>
<feature type="transmembrane region" description="Helical" evidence="7">
    <location>
        <begin position="450"/>
        <end position="474"/>
    </location>
</feature>
<dbReference type="Pfam" id="PF00528">
    <property type="entry name" value="BPD_transp_1"/>
    <property type="match status" value="2"/>
</dbReference>
<evidence type="ECO:0000256" key="3">
    <source>
        <dbReference type="ARBA" id="ARBA00022475"/>
    </source>
</evidence>
<name>A0A7K3LNH1_9ACTN</name>
<evidence type="ECO:0000256" key="1">
    <source>
        <dbReference type="ARBA" id="ARBA00004651"/>
    </source>
</evidence>
<comment type="caution">
    <text evidence="9">The sequence shown here is derived from an EMBL/GenBank/DDBJ whole genome shotgun (WGS) entry which is preliminary data.</text>
</comment>
<keyword evidence="5 7" id="KW-1133">Transmembrane helix</keyword>
<feature type="transmembrane region" description="Helical" evidence="7">
    <location>
        <begin position="233"/>
        <end position="254"/>
    </location>
</feature>
<feature type="transmembrane region" description="Helical" evidence="7">
    <location>
        <begin position="397"/>
        <end position="417"/>
    </location>
</feature>
<dbReference type="InterPro" id="IPR035906">
    <property type="entry name" value="MetI-like_sf"/>
</dbReference>
<dbReference type="InterPro" id="IPR000515">
    <property type="entry name" value="MetI-like"/>
</dbReference>
<keyword evidence="6 7" id="KW-0472">Membrane</keyword>
<evidence type="ECO:0000256" key="7">
    <source>
        <dbReference type="RuleBase" id="RU363032"/>
    </source>
</evidence>
<comment type="subcellular location">
    <subcellularLocation>
        <location evidence="1 7">Cell membrane</location>
        <topology evidence="1 7">Multi-pass membrane protein</topology>
    </subcellularLocation>
</comment>
<evidence type="ECO:0000313" key="10">
    <source>
        <dbReference type="Proteomes" id="UP000466307"/>
    </source>
</evidence>